<dbReference type="InterPro" id="IPR000690">
    <property type="entry name" value="Matrin/U1-C_Znf_C2H2"/>
</dbReference>
<dbReference type="HAMAP" id="MF_03153">
    <property type="entry name" value="U1_C"/>
    <property type="match status" value="1"/>
</dbReference>
<dbReference type="EMBL" id="GBEZ01004040">
    <property type="protein sequence ID" value="JAC81143.1"/>
    <property type="molecule type" value="Transcribed_RNA"/>
</dbReference>
<evidence type="ECO:0000256" key="5">
    <source>
        <dbReference type="ARBA" id="ARBA00022884"/>
    </source>
</evidence>
<keyword evidence="7 8" id="KW-0687">Ribonucleoprotein</keyword>
<evidence type="ECO:0000256" key="1">
    <source>
        <dbReference type="ARBA" id="ARBA00004123"/>
    </source>
</evidence>
<dbReference type="GO" id="GO:0000395">
    <property type="term" value="P:mRNA 5'-splice site recognition"/>
    <property type="evidence" value="ECO:0007669"/>
    <property type="project" value="UniProtKB-UniRule"/>
</dbReference>
<dbReference type="Pfam" id="PF06220">
    <property type="entry name" value="zf-U1"/>
    <property type="match status" value="1"/>
</dbReference>
<evidence type="ECO:0000256" key="6">
    <source>
        <dbReference type="ARBA" id="ARBA00023242"/>
    </source>
</evidence>
<proteinExistence type="inferred from homology"/>
<keyword evidence="5 8" id="KW-0694">RNA-binding</keyword>
<organism evidence="11">
    <name type="scientific">Tetraselmis sp. GSL018</name>
    <dbReference type="NCBI Taxonomy" id="582737"/>
    <lineage>
        <taxon>Eukaryota</taxon>
        <taxon>Viridiplantae</taxon>
        <taxon>Chlorophyta</taxon>
        <taxon>core chlorophytes</taxon>
        <taxon>Chlorodendrophyceae</taxon>
        <taxon>Chlorodendrales</taxon>
        <taxon>Chlorodendraceae</taxon>
        <taxon>Tetraselmis</taxon>
    </lineage>
</organism>
<dbReference type="Gene3D" id="3.30.160.60">
    <property type="entry name" value="Classic Zinc Finger"/>
    <property type="match status" value="1"/>
</dbReference>
<dbReference type="InterPro" id="IPR036236">
    <property type="entry name" value="Znf_C2H2_sf"/>
</dbReference>
<comment type="similarity">
    <text evidence="8">Belongs to the U1 small nuclear ribonucleoprotein C family.</text>
</comment>
<feature type="domain" description="Matrin-type" evidence="10">
    <location>
        <begin position="4"/>
        <end position="36"/>
    </location>
</feature>
<evidence type="ECO:0000256" key="2">
    <source>
        <dbReference type="ARBA" id="ARBA00022723"/>
    </source>
</evidence>
<dbReference type="PANTHER" id="PTHR31148">
    <property type="entry name" value="U1 SMALL NUCLEAR RIBONUCLEOPROTEIN C"/>
    <property type="match status" value="1"/>
</dbReference>
<dbReference type="InterPro" id="IPR013085">
    <property type="entry name" value="U1-CZ_Znf_C2H2"/>
</dbReference>
<evidence type="ECO:0000256" key="3">
    <source>
        <dbReference type="ARBA" id="ARBA00022771"/>
    </source>
</evidence>
<accession>A0A061SA94</accession>
<dbReference type="GO" id="GO:0030619">
    <property type="term" value="F:U1 snRNA binding"/>
    <property type="evidence" value="ECO:0007669"/>
    <property type="project" value="UniProtKB-UniRule"/>
</dbReference>
<dbReference type="GO" id="GO:0005685">
    <property type="term" value="C:U1 snRNP"/>
    <property type="evidence" value="ECO:0007669"/>
    <property type="project" value="UniProtKB-UniRule"/>
</dbReference>
<keyword evidence="6 8" id="KW-0539">Nucleus</keyword>
<evidence type="ECO:0000256" key="8">
    <source>
        <dbReference type="HAMAP-Rule" id="MF_03153"/>
    </source>
</evidence>
<comment type="subcellular location">
    <subcellularLocation>
        <location evidence="1 8">Nucleus</location>
    </subcellularLocation>
</comment>
<keyword evidence="2 8" id="KW-0479">Metal-binding</keyword>
<keyword evidence="4 8" id="KW-0862">Zinc</keyword>
<dbReference type="GO" id="GO:0071004">
    <property type="term" value="C:U2-type prespliceosome"/>
    <property type="evidence" value="ECO:0007669"/>
    <property type="project" value="UniProtKB-UniRule"/>
</dbReference>
<reference evidence="11" key="1">
    <citation type="submission" date="2014-05" db="EMBL/GenBank/DDBJ databases">
        <title>The transcriptome of the halophilic microalga Tetraselmis sp. GSL018 isolated from the Great Salt Lake, Utah.</title>
        <authorList>
            <person name="Jinkerson R.E."/>
            <person name="D'Adamo S."/>
            <person name="Posewitz M.C."/>
        </authorList>
    </citation>
    <scope>NUCLEOTIDE SEQUENCE</scope>
    <source>
        <strain evidence="11">GSL018</strain>
    </source>
</reference>
<gene>
    <name evidence="11" type="primary">SNRPC</name>
    <name evidence="11" type="ORF">TSPGSL018_8592</name>
</gene>
<evidence type="ECO:0000259" key="10">
    <source>
        <dbReference type="PROSITE" id="PS50171"/>
    </source>
</evidence>
<dbReference type="GO" id="GO:0008270">
    <property type="term" value="F:zinc ion binding"/>
    <property type="evidence" value="ECO:0007669"/>
    <property type="project" value="UniProtKB-UniRule"/>
</dbReference>
<dbReference type="AlphaFoldDB" id="A0A061SA94"/>
<protein>
    <recommendedName>
        <fullName evidence="8">U1 small nuclear ribonucleoprotein C</fullName>
        <shortName evidence="8">U1 snRNP C</shortName>
        <shortName evidence="8">U1-C</shortName>
        <shortName evidence="8">U1C</shortName>
    </recommendedName>
</protein>
<feature type="region of interest" description="Disordered" evidence="9">
    <location>
        <begin position="81"/>
        <end position="164"/>
    </location>
</feature>
<dbReference type="InterPro" id="IPR017340">
    <property type="entry name" value="U1_snRNP-C"/>
</dbReference>
<dbReference type="PROSITE" id="PS50171">
    <property type="entry name" value="ZF_MATRIN"/>
    <property type="match status" value="1"/>
</dbReference>
<evidence type="ECO:0000256" key="7">
    <source>
        <dbReference type="ARBA" id="ARBA00023274"/>
    </source>
</evidence>
<feature type="compositionally biased region" description="Pro residues" evidence="9">
    <location>
        <begin position="85"/>
        <end position="139"/>
    </location>
</feature>
<keyword evidence="3 8" id="KW-0863">Zinc-finger</keyword>
<dbReference type="GO" id="GO:0030627">
    <property type="term" value="F:pre-mRNA 5'-splice site binding"/>
    <property type="evidence" value="ECO:0007669"/>
    <property type="project" value="InterPro"/>
</dbReference>
<dbReference type="InterPro" id="IPR003604">
    <property type="entry name" value="Matrin/U1-like-C_Znf_C2H2"/>
</dbReference>
<dbReference type="SMART" id="SM00451">
    <property type="entry name" value="ZnF_U1"/>
    <property type="match status" value="1"/>
</dbReference>
<comment type="function">
    <text evidence="8">Component of the spliceosomal U1 snRNP, which is essential for recognition of the pre-mRNA 5' splice-site and the subsequent assembly of the spliceosome. U1-C is directly involved in initial 5' splice-site recognition for both constitutive and regulated alternative splicing. The interaction with the 5' splice-site seems to precede base-pairing between the pre-mRNA and the U1 snRNA. Stimulates commitment or early (E) complex formation by stabilizing the base pairing of the 5' end of the U1 snRNA and the 5' splice-site region.</text>
</comment>
<sequence>MPRYYCDYCDTYLTHDSPSVRKQHNAGYKHKANVRNYYAQFEDMASNPMMNEKARHMESHSREAFQAQVGAAFQQRIAAMRPPMGAGPPPGGPPPPMGGFPPQGMPPPYGGPPHPGMGGPPPGWHPPPQGYGVPPPGMGPPHGHGGGPPPMHGGHPQPMTGSAH</sequence>
<comment type="subunit">
    <text evidence="8">U1 snRNP is composed of the 7 core Sm proteins B/B', D1, D2, D3, E, F and G that assemble in a heptameric protein ring on the Sm site of the small nuclear RNA to form the core snRNP, and at least 3 U1 snRNP-specific proteins U1-70K, U1-A and U1-C. U1-C interacts with U1 snRNA and the 5' splice-site region of the pre-mRNA.</text>
</comment>
<dbReference type="GO" id="GO:0000387">
    <property type="term" value="P:spliceosomal snRNP assembly"/>
    <property type="evidence" value="ECO:0007669"/>
    <property type="project" value="UniProtKB-UniRule"/>
</dbReference>
<evidence type="ECO:0000256" key="4">
    <source>
        <dbReference type="ARBA" id="ARBA00022833"/>
    </source>
</evidence>
<dbReference type="GO" id="GO:0003729">
    <property type="term" value="F:mRNA binding"/>
    <property type="evidence" value="ECO:0007669"/>
    <property type="project" value="UniProtKB-UniRule"/>
</dbReference>
<name>A0A061SA94_9CHLO</name>
<evidence type="ECO:0000313" key="11">
    <source>
        <dbReference type="EMBL" id="JAC81143.1"/>
    </source>
</evidence>
<evidence type="ECO:0000256" key="9">
    <source>
        <dbReference type="SAM" id="MobiDB-lite"/>
    </source>
</evidence>
<dbReference type="GO" id="GO:0000243">
    <property type="term" value="C:commitment complex"/>
    <property type="evidence" value="ECO:0007669"/>
    <property type="project" value="UniProtKB-UniRule"/>
</dbReference>
<dbReference type="SUPFAM" id="SSF57667">
    <property type="entry name" value="beta-beta-alpha zinc fingers"/>
    <property type="match status" value="1"/>
</dbReference>
<dbReference type="PANTHER" id="PTHR31148:SF1">
    <property type="entry name" value="U1 SMALL NUCLEAR RIBONUCLEOPROTEIN C"/>
    <property type="match status" value="1"/>
</dbReference>
<dbReference type="PIRSF" id="PIRSF037969">
    <property type="entry name" value="U1_snRNP-C"/>
    <property type="match status" value="1"/>
</dbReference>